<dbReference type="InterPro" id="IPR029063">
    <property type="entry name" value="SAM-dependent_MTases_sf"/>
</dbReference>
<evidence type="ECO:0000259" key="3">
    <source>
        <dbReference type="Pfam" id="PF13649"/>
    </source>
</evidence>
<dbReference type="PANTHER" id="PTHR43861:SF1">
    <property type="entry name" value="TRANS-ACONITATE 2-METHYLTRANSFERASE"/>
    <property type="match status" value="1"/>
</dbReference>
<dbReference type="EMBL" id="JAALLH010000001">
    <property type="protein sequence ID" value="NIY69350.1"/>
    <property type="molecule type" value="Genomic_DNA"/>
</dbReference>
<keyword evidence="1 4" id="KW-0489">Methyltransferase</keyword>
<dbReference type="GO" id="GO:0017000">
    <property type="term" value="P:antibiotic biosynthetic process"/>
    <property type="evidence" value="ECO:0007669"/>
    <property type="project" value="UniProtKB-ARBA"/>
</dbReference>
<proteinExistence type="predicted"/>
<dbReference type="InterPro" id="IPR041698">
    <property type="entry name" value="Methyltransf_25"/>
</dbReference>
<evidence type="ECO:0000313" key="4">
    <source>
        <dbReference type="EMBL" id="NIY69350.1"/>
    </source>
</evidence>
<keyword evidence="2 4" id="KW-0808">Transferase</keyword>
<accession>A0A7X6B100</accession>
<dbReference type="RefSeq" id="WP_167503978.1">
    <property type="nucleotide sequence ID" value="NZ_JAALLH010000001.1"/>
</dbReference>
<dbReference type="CDD" id="cd02440">
    <property type="entry name" value="AdoMet_MTases"/>
    <property type="match status" value="1"/>
</dbReference>
<sequence>MSEQFTTLGQAYEETHTMPFRHYMETPSVLERLGDLRGLSVLDIGCGSGAYTRLLKRSGADRVVGLDASEGMLEMARWREAHEKLGVEYVCRDVADTGPLGPFDLVVGVYVLPYAESIERLYAMCRGVASVLTARGRFVTLPLNPELSLDPSWYTPYGFTMRSEVPRGDGTPAVLTVDFAETRFSVSSQQWSRDTYEQALSEAGFAATQWDELRPSAQGVAEHGRDFWQRYVICPHALILDCRKQPPTAAPQVHP</sequence>
<organism evidence="4 5">
    <name type="scientific">Streptomyces malaysiensis</name>
    <dbReference type="NCBI Taxonomy" id="92644"/>
    <lineage>
        <taxon>Bacteria</taxon>
        <taxon>Bacillati</taxon>
        <taxon>Actinomycetota</taxon>
        <taxon>Actinomycetes</taxon>
        <taxon>Kitasatosporales</taxon>
        <taxon>Streptomycetaceae</taxon>
        <taxon>Streptomyces</taxon>
        <taxon>Streptomyces violaceusniger group</taxon>
    </lineage>
</organism>
<evidence type="ECO:0000256" key="1">
    <source>
        <dbReference type="ARBA" id="ARBA00022603"/>
    </source>
</evidence>
<protein>
    <submittedName>
        <fullName evidence="4">Methyltransferase</fullName>
        <ecNumber evidence="4">2.1.1.-</ecNumber>
    </submittedName>
</protein>
<dbReference type="Pfam" id="PF13649">
    <property type="entry name" value="Methyltransf_25"/>
    <property type="match status" value="1"/>
</dbReference>
<dbReference type="EC" id="2.1.1.-" evidence="4"/>
<evidence type="ECO:0000256" key="2">
    <source>
        <dbReference type="ARBA" id="ARBA00022679"/>
    </source>
</evidence>
<comment type="caution">
    <text evidence="4">The sequence shown here is derived from an EMBL/GenBank/DDBJ whole genome shotgun (WGS) entry which is preliminary data.</text>
</comment>
<name>A0A7X6B100_STRMQ</name>
<dbReference type="PANTHER" id="PTHR43861">
    <property type="entry name" value="TRANS-ACONITATE 2-METHYLTRANSFERASE-RELATED"/>
    <property type="match status" value="1"/>
</dbReference>
<feature type="domain" description="Methyltransferase" evidence="3">
    <location>
        <begin position="41"/>
        <end position="136"/>
    </location>
</feature>
<dbReference type="SUPFAM" id="SSF53335">
    <property type="entry name" value="S-adenosyl-L-methionine-dependent methyltransferases"/>
    <property type="match status" value="1"/>
</dbReference>
<reference evidence="4 5" key="1">
    <citation type="submission" date="2020-02" db="EMBL/GenBank/DDBJ databases">
        <title>Streptomyces malaysiensis DSM14702 (JHCC583434, PFL_A843) Genome sequencing and assembly.</title>
        <authorList>
            <person name="Samborskyy M."/>
        </authorList>
    </citation>
    <scope>NUCLEOTIDE SEQUENCE [LARGE SCALE GENOMIC DNA]</scope>
    <source>
        <strain evidence="4 5">DSM 14702</strain>
    </source>
</reference>
<dbReference type="AlphaFoldDB" id="A0A7X6B100"/>
<dbReference type="Proteomes" id="UP000536624">
    <property type="component" value="Unassembled WGS sequence"/>
</dbReference>
<gene>
    <name evidence="4" type="ORF">SMALB_7470</name>
</gene>
<dbReference type="Gene3D" id="3.40.50.150">
    <property type="entry name" value="Vaccinia Virus protein VP39"/>
    <property type="match status" value="1"/>
</dbReference>
<dbReference type="GO" id="GO:0032259">
    <property type="term" value="P:methylation"/>
    <property type="evidence" value="ECO:0007669"/>
    <property type="project" value="UniProtKB-KW"/>
</dbReference>
<evidence type="ECO:0000313" key="5">
    <source>
        <dbReference type="Proteomes" id="UP000536624"/>
    </source>
</evidence>
<dbReference type="GO" id="GO:0008168">
    <property type="term" value="F:methyltransferase activity"/>
    <property type="evidence" value="ECO:0007669"/>
    <property type="project" value="UniProtKB-KW"/>
</dbReference>